<dbReference type="Proteomes" id="UP000324222">
    <property type="component" value="Unassembled WGS sequence"/>
</dbReference>
<keyword evidence="2" id="KW-1185">Reference proteome</keyword>
<sequence>MRAFGSEGSPSTRVRILSAVRVQVGLPHSGQRFPIGWALR</sequence>
<proteinExistence type="predicted"/>
<gene>
    <name evidence="1" type="ORF">E2C01_084777</name>
</gene>
<name>A0A5B7J8M8_PORTR</name>
<comment type="caution">
    <text evidence="1">The sequence shown here is derived from an EMBL/GenBank/DDBJ whole genome shotgun (WGS) entry which is preliminary data.</text>
</comment>
<dbReference type="EMBL" id="VSRR010082297">
    <property type="protein sequence ID" value="MPC89817.1"/>
    <property type="molecule type" value="Genomic_DNA"/>
</dbReference>
<evidence type="ECO:0000313" key="1">
    <source>
        <dbReference type="EMBL" id="MPC89817.1"/>
    </source>
</evidence>
<evidence type="ECO:0000313" key="2">
    <source>
        <dbReference type="Proteomes" id="UP000324222"/>
    </source>
</evidence>
<organism evidence="1 2">
    <name type="scientific">Portunus trituberculatus</name>
    <name type="common">Swimming crab</name>
    <name type="synonym">Neptunus trituberculatus</name>
    <dbReference type="NCBI Taxonomy" id="210409"/>
    <lineage>
        <taxon>Eukaryota</taxon>
        <taxon>Metazoa</taxon>
        <taxon>Ecdysozoa</taxon>
        <taxon>Arthropoda</taxon>
        <taxon>Crustacea</taxon>
        <taxon>Multicrustacea</taxon>
        <taxon>Malacostraca</taxon>
        <taxon>Eumalacostraca</taxon>
        <taxon>Eucarida</taxon>
        <taxon>Decapoda</taxon>
        <taxon>Pleocyemata</taxon>
        <taxon>Brachyura</taxon>
        <taxon>Eubrachyura</taxon>
        <taxon>Portunoidea</taxon>
        <taxon>Portunidae</taxon>
        <taxon>Portuninae</taxon>
        <taxon>Portunus</taxon>
    </lineage>
</organism>
<protein>
    <submittedName>
        <fullName evidence="1">Uncharacterized protein</fullName>
    </submittedName>
</protein>
<accession>A0A5B7J8M8</accession>
<dbReference type="AlphaFoldDB" id="A0A5B7J8M8"/>
<reference evidence="1 2" key="1">
    <citation type="submission" date="2019-05" db="EMBL/GenBank/DDBJ databases">
        <title>Another draft genome of Portunus trituberculatus and its Hox gene families provides insights of decapod evolution.</title>
        <authorList>
            <person name="Jeong J.-H."/>
            <person name="Song I."/>
            <person name="Kim S."/>
            <person name="Choi T."/>
            <person name="Kim D."/>
            <person name="Ryu S."/>
            <person name="Kim W."/>
        </authorList>
    </citation>
    <scope>NUCLEOTIDE SEQUENCE [LARGE SCALE GENOMIC DNA]</scope>
    <source>
        <tissue evidence="1">Muscle</tissue>
    </source>
</reference>